<accession>A0A8J5K2M7</accession>
<comment type="caution">
    <text evidence="1">The sequence shown here is derived from an EMBL/GenBank/DDBJ whole genome shotgun (WGS) entry which is preliminary data.</text>
</comment>
<dbReference type="AlphaFoldDB" id="A0A8J5K2M7"/>
<reference evidence="1" key="1">
    <citation type="journal article" date="2021" name="Sci. Adv.">
        <title>The American lobster genome reveals insights on longevity, neural, and immune adaptations.</title>
        <authorList>
            <person name="Polinski J.M."/>
            <person name="Zimin A.V."/>
            <person name="Clark K.F."/>
            <person name="Kohn A.B."/>
            <person name="Sadowski N."/>
            <person name="Timp W."/>
            <person name="Ptitsyn A."/>
            <person name="Khanna P."/>
            <person name="Romanova D.Y."/>
            <person name="Williams P."/>
            <person name="Greenwood S.J."/>
            <person name="Moroz L.L."/>
            <person name="Walt D.R."/>
            <person name="Bodnar A.G."/>
        </authorList>
    </citation>
    <scope>NUCLEOTIDE SEQUENCE</scope>
    <source>
        <strain evidence="1">GMGI-L3</strain>
    </source>
</reference>
<dbReference type="EMBL" id="JAHLQT010020073">
    <property type="protein sequence ID" value="KAG7168432.1"/>
    <property type="molecule type" value="Genomic_DNA"/>
</dbReference>
<sequence>MSMFGGKGPGYSLTWMNTAVNASSTPVYDTVTKMVEQGDDDLCFTNNMPESYAQKHVFEDDPASVRGSIHGIMTE</sequence>
<proteinExistence type="predicted"/>
<evidence type="ECO:0000313" key="2">
    <source>
        <dbReference type="Proteomes" id="UP000747542"/>
    </source>
</evidence>
<organism evidence="1 2">
    <name type="scientific">Homarus americanus</name>
    <name type="common">American lobster</name>
    <dbReference type="NCBI Taxonomy" id="6706"/>
    <lineage>
        <taxon>Eukaryota</taxon>
        <taxon>Metazoa</taxon>
        <taxon>Ecdysozoa</taxon>
        <taxon>Arthropoda</taxon>
        <taxon>Crustacea</taxon>
        <taxon>Multicrustacea</taxon>
        <taxon>Malacostraca</taxon>
        <taxon>Eumalacostraca</taxon>
        <taxon>Eucarida</taxon>
        <taxon>Decapoda</taxon>
        <taxon>Pleocyemata</taxon>
        <taxon>Astacidea</taxon>
        <taxon>Nephropoidea</taxon>
        <taxon>Nephropidae</taxon>
        <taxon>Homarus</taxon>
    </lineage>
</organism>
<evidence type="ECO:0000313" key="1">
    <source>
        <dbReference type="EMBL" id="KAG7168432.1"/>
    </source>
</evidence>
<name>A0A8J5K2M7_HOMAM</name>
<protein>
    <submittedName>
        <fullName evidence="1">Uncharacterized protein</fullName>
    </submittedName>
</protein>
<dbReference type="Proteomes" id="UP000747542">
    <property type="component" value="Unassembled WGS sequence"/>
</dbReference>
<keyword evidence="2" id="KW-1185">Reference proteome</keyword>
<gene>
    <name evidence="1" type="ORF">Hamer_G002476</name>
</gene>